<proteinExistence type="predicted"/>
<dbReference type="SUPFAM" id="SSF53756">
    <property type="entry name" value="UDP-Glycosyltransferase/glycogen phosphorylase"/>
    <property type="match status" value="1"/>
</dbReference>
<protein>
    <submittedName>
        <fullName evidence="1">Glycosyltransferase</fullName>
    </submittedName>
</protein>
<comment type="caution">
    <text evidence="1">The sequence shown here is derived from an EMBL/GenBank/DDBJ whole genome shotgun (WGS) entry which is preliminary data.</text>
</comment>
<sequence length="740" mass="81221">MNLRAVFLLNLVQDVNILRPLVHMARESHGYTPVLLISAQFFGRDRLGIWRNEIDEICAATGASQHVYNNEFEAFEHLGGSGIIFAGSESHLPAHITTHNVFRYAPATYLRVTLQHGYECVGFRHSADHTLAHGPTATFGADLICAWFDREHLTALDLSQAGKVVVTGPSALLQMPTDSVTRAPQAPGIVCENLHSVRLRMAGNFKLEFVDAFATFCNQLAQRDQRVVLRPHPGGQYVLKNKVPLPRNALINNAPMYRLDMRQFAYGISAPSSVLVDMVLAGIPTAVWTDRDGAMDASSYAGLHTVSGPGDWLDFATSAQADPAPYLERQQLFLKRSGMPLDPADVFARYSEIFTAANRLRLANPGAARERERILFVANGNVPTLQLSFEKPLAAAVARGELVTCLITEPELRANMETGTLDAWLSTTLASFDPTQIVFCRYSGPGGAQIIDWARAEQVPVLYHIDDDLLAIPKDIGERKHALHNAPERLEAVRLLLGAADLVYVSTEALKMRLAEQVPDAQLQAGAIYCSGNVIRRPVPGPARKVGYMASADHAHNLTMIMPAIVSLLDRNPEVVFELFGSIPCPPELERFGKRISTAPPIANYEHFLQEFARLEWDIGICPLTPIPFNLMKANTKWVEYTSAGAAVVASRGGVYDECCADGAGRLAGTTEEWLEALELLVRDEGARLAQVKHAQQKLEESYSLSQLREQVLAILGDCRNRAALRAPSAHQQGMVTTDA</sequence>
<dbReference type="Proteomes" id="UP000520156">
    <property type="component" value="Unassembled WGS sequence"/>
</dbReference>
<keyword evidence="2" id="KW-1185">Reference proteome</keyword>
<reference evidence="1 2" key="1">
    <citation type="submission" date="2020-08" db="EMBL/GenBank/DDBJ databases">
        <title>The genome sequence of Novosphingobium flavum 4Y4.</title>
        <authorList>
            <person name="Liu Y."/>
        </authorList>
    </citation>
    <scope>NUCLEOTIDE SEQUENCE [LARGE SCALE GENOMIC DNA]</scope>
    <source>
        <strain evidence="1 2">4Y4</strain>
    </source>
</reference>
<dbReference type="AlphaFoldDB" id="A0A7X1F702"/>
<accession>A0A7X1F702</accession>
<evidence type="ECO:0000313" key="1">
    <source>
        <dbReference type="EMBL" id="MBC2651536.1"/>
    </source>
</evidence>
<dbReference type="Gene3D" id="3.40.50.2000">
    <property type="entry name" value="Glycogen Phosphorylase B"/>
    <property type="match status" value="1"/>
</dbReference>
<dbReference type="RefSeq" id="WP_185682940.1">
    <property type="nucleotide sequence ID" value="NZ_JACLAU010000007.1"/>
</dbReference>
<name>A0A7X1F702_9SPHN</name>
<gene>
    <name evidence="1" type="ORF">H7F49_07460</name>
</gene>
<evidence type="ECO:0000313" key="2">
    <source>
        <dbReference type="Proteomes" id="UP000520156"/>
    </source>
</evidence>
<organism evidence="1 2">
    <name type="scientific">Novosphingobium aerophilum</name>
    <dbReference type="NCBI Taxonomy" id="2839843"/>
    <lineage>
        <taxon>Bacteria</taxon>
        <taxon>Pseudomonadati</taxon>
        <taxon>Pseudomonadota</taxon>
        <taxon>Alphaproteobacteria</taxon>
        <taxon>Sphingomonadales</taxon>
        <taxon>Sphingomonadaceae</taxon>
        <taxon>Novosphingobium</taxon>
    </lineage>
</organism>
<dbReference type="GO" id="GO:0016740">
    <property type="term" value="F:transferase activity"/>
    <property type="evidence" value="ECO:0007669"/>
    <property type="project" value="UniProtKB-KW"/>
</dbReference>
<dbReference type="EMBL" id="JACLAU010000007">
    <property type="protein sequence ID" value="MBC2651536.1"/>
    <property type="molecule type" value="Genomic_DNA"/>
</dbReference>
<keyword evidence="1" id="KW-0808">Transferase</keyword>